<evidence type="ECO:0000313" key="1">
    <source>
        <dbReference type="EMBL" id="CAB4155527.1"/>
    </source>
</evidence>
<sequence>MPGDIDGEADDQEIAVLDALVEKKLTAVQETK</sequence>
<accession>A0A6J5N9V5</accession>
<organism evidence="1">
    <name type="scientific">uncultured Caudovirales phage</name>
    <dbReference type="NCBI Taxonomy" id="2100421"/>
    <lineage>
        <taxon>Viruses</taxon>
        <taxon>Duplodnaviria</taxon>
        <taxon>Heunggongvirae</taxon>
        <taxon>Uroviricota</taxon>
        <taxon>Caudoviricetes</taxon>
        <taxon>Peduoviridae</taxon>
        <taxon>Maltschvirus</taxon>
        <taxon>Maltschvirus maltsch</taxon>
    </lineage>
</organism>
<protein>
    <submittedName>
        <fullName evidence="1">Uncharacterized protein</fullName>
    </submittedName>
</protein>
<proteinExistence type="predicted"/>
<reference evidence="1" key="1">
    <citation type="submission" date="2020-04" db="EMBL/GenBank/DDBJ databases">
        <authorList>
            <person name="Chiriac C."/>
            <person name="Salcher M."/>
            <person name="Ghai R."/>
            <person name="Kavagutti S V."/>
        </authorList>
    </citation>
    <scope>NUCLEOTIDE SEQUENCE</scope>
</reference>
<dbReference type="EMBL" id="LR796637">
    <property type="protein sequence ID" value="CAB4155527.1"/>
    <property type="molecule type" value="Genomic_DNA"/>
</dbReference>
<name>A0A6J5N9V5_9CAUD</name>
<gene>
    <name evidence="1" type="ORF">UFOVP655_6</name>
</gene>